<dbReference type="GO" id="GO:0000156">
    <property type="term" value="F:phosphorelay response regulator activity"/>
    <property type="evidence" value="ECO:0007669"/>
    <property type="project" value="TreeGrafter"/>
</dbReference>
<dbReference type="PANTHER" id="PTHR48111:SF50">
    <property type="entry name" value="KDP OPERON TRANSCRIPTIONAL REGULATORY PROTEIN KDPE"/>
    <property type="match status" value="1"/>
</dbReference>
<dbReference type="EMBL" id="CP019609">
    <property type="protein sequence ID" value="AQP54660.1"/>
    <property type="molecule type" value="Genomic_DNA"/>
</dbReference>
<dbReference type="Gene3D" id="3.40.50.2300">
    <property type="match status" value="1"/>
</dbReference>
<keyword evidence="2" id="KW-0902">Two-component regulatory system</keyword>
<gene>
    <name evidence="6" type="ORF">BW732_10880</name>
</gene>
<dbReference type="PANTHER" id="PTHR48111">
    <property type="entry name" value="REGULATOR OF RPOS"/>
    <property type="match status" value="1"/>
</dbReference>
<dbReference type="Pfam" id="PF00486">
    <property type="entry name" value="Trans_reg_C"/>
    <property type="match status" value="1"/>
</dbReference>
<keyword evidence="5" id="KW-0804">Transcription</keyword>
<dbReference type="CDD" id="cd17620">
    <property type="entry name" value="REC_OmpR_KdpE-like"/>
    <property type="match status" value="1"/>
</dbReference>
<dbReference type="GO" id="GO:0005829">
    <property type="term" value="C:cytosol"/>
    <property type="evidence" value="ECO:0007669"/>
    <property type="project" value="TreeGrafter"/>
</dbReference>
<keyword evidence="3" id="KW-0805">Transcription regulation</keyword>
<keyword evidence="7" id="KW-1185">Reference proteome</keyword>
<dbReference type="CDD" id="cd00383">
    <property type="entry name" value="trans_reg_C"/>
    <property type="match status" value="1"/>
</dbReference>
<dbReference type="Gene3D" id="1.10.10.10">
    <property type="entry name" value="Winged helix-like DNA-binding domain superfamily/Winged helix DNA-binding domain"/>
    <property type="match status" value="1"/>
</dbReference>
<organism evidence="6 7">
    <name type="scientific">Vagococcus penaei</name>
    <dbReference type="NCBI Taxonomy" id="633807"/>
    <lineage>
        <taxon>Bacteria</taxon>
        <taxon>Bacillati</taxon>
        <taxon>Bacillota</taxon>
        <taxon>Bacilli</taxon>
        <taxon>Lactobacillales</taxon>
        <taxon>Enterococcaceae</taxon>
        <taxon>Vagococcus</taxon>
    </lineage>
</organism>
<protein>
    <submittedName>
        <fullName evidence="6">DNA-binding response regulator</fullName>
    </submittedName>
</protein>
<dbReference type="GO" id="GO:0032993">
    <property type="term" value="C:protein-DNA complex"/>
    <property type="evidence" value="ECO:0007669"/>
    <property type="project" value="TreeGrafter"/>
</dbReference>
<dbReference type="SMART" id="SM00862">
    <property type="entry name" value="Trans_reg_C"/>
    <property type="match status" value="1"/>
</dbReference>
<evidence type="ECO:0000256" key="3">
    <source>
        <dbReference type="ARBA" id="ARBA00023015"/>
    </source>
</evidence>
<evidence type="ECO:0000256" key="4">
    <source>
        <dbReference type="ARBA" id="ARBA00023125"/>
    </source>
</evidence>
<dbReference type="RefSeq" id="WP_077276745.1">
    <property type="nucleotide sequence ID" value="NZ_CP019609.1"/>
</dbReference>
<dbReference type="InterPro" id="IPR039420">
    <property type="entry name" value="WalR-like"/>
</dbReference>
<dbReference type="AlphaFoldDB" id="A0A1Q2D8I6"/>
<evidence type="ECO:0000313" key="7">
    <source>
        <dbReference type="Proteomes" id="UP000188246"/>
    </source>
</evidence>
<dbReference type="PROSITE" id="PS50110">
    <property type="entry name" value="RESPONSE_REGULATORY"/>
    <property type="match status" value="1"/>
</dbReference>
<keyword evidence="1" id="KW-0597">Phosphoprotein</keyword>
<dbReference type="GO" id="GO:0000976">
    <property type="term" value="F:transcription cis-regulatory region binding"/>
    <property type="evidence" value="ECO:0007669"/>
    <property type="project" value="TreeGrafter"/>
</dbReference>
<dbReference type="InterPro" id="IPR001789">
    <property type="entry name" value="Sig_transdc_resp-reg_receiver"/>
</dbReference>
<evidence type="ECO:0000256" key="2">
    <source>
        <dbReference type="ARBA" id="ARBA00023012"/>
    </source>
</evidence>
<dbReference type="Proteomes" id="UP000188246">
    <property type="component" value="Chromosome"/>
</dbReference>
<keyword evidence="4 6" id="KW-0238">DNA-binding</keyword>
<name>A0A1Q2D8I6_9ENTE</name>
<dbReference type="SMART" id="SM00448">
    <property type="entry name" value="REC"/>
    <property type="match status" value="1"/>
</dbReference>
<dbReference type="STRING" id="633807.BW732_10880"/>
<dbReference type="SUPFAM" id="SSF52172">
    <property type="entry name" value="CheY-like"/>
    <property type="match status" value="1"/>
</dbReference>
<accession>A0A1Q2D8I6</accession>
<reference evidence="6 7" key="1">
    <citation type="journal article" date="2010" name="Int. J. Syst. Evol. Microbiol.">
        <title>Vagococcus penaei sp. nov., isolated from spoilage microbiota of cooked shrimp (Penaeus vannamei).</title>
        <authorList>
            <person name="Jaffres E."/>
            <person name="Prevost H."/>
            <person name="Rossero A."/>
            <person name="Joffraud J.J."/>
            <person name="Dousset X."/>
        </authorList>
    </citation>
    <scope>NUCLEOTIDE SEQUENCE [LARGE SCALE GENOMIC DNA]</scope>
    <source>
        <strain evidence="6 7">CD276</strain>
    </source>
</reference>
<dbReference type="Gene3D" id="6.10.250.690">
    <property type="match status" value="1"/>
</dbReference>
<dbReference type="InterPro" id="IPR036388">
    <property type="entry name" value="WH-like_DNA-bd_sf"/>
</dbReference>
<evidence type="ECO:0000256" key="1">
    <source>
        <dbReference type="ARBA" id="ARBA00022553"/>
    </source>
</evidence>
<evidence type="ECO:0000313" key="6">
    <source>
        <dbReference type="EMBL" id="AQP54660.1"/>
    </source>
</evidence>
<sequence length="231" mass="26615">MTKYNILVIEDDPSISKLITMTLGMYDYQYDSKKTGKEALFKIVSQQPDIILLDLGLPDMDGTEIIKKVRAFSDIPIIIVSARNEERAKIEALDLGADDYITKPFSMDELLARLRVSIRRVNQAKYVQQEASRLFTNGRLTIDYLANTVAINQQFIHVTPIEYRLLCLFAKNVDRVLTYHYILREVWGIQDNDASALRVFMRTLRKKIEEDPSHPTLIQTHIGVGYRMVSE</sequence>
<evidence type="ECO:0000256" key="5">
    <source>
        <dbReference type="ARBA" id="ARBA00023163"/>
    </source>
</evidence>
<dbReference type="Pfam" id="PF00072">
    <property type="entry name" value="Response_reg"/>
    <property type="match status" value="1"/>
</dbReference>
<dbReference type="PROSITE" id="PS51755">
    <property type="entry name" value="OMPR_PHOB"/>
    <property type="match status" value="1"/>
</dbReference>
<dbReference type="InterPro" id="IPR001867">
    <property type="entry name" value="OmpR/PhoB-type_DNA-bd"/>
</dbReference>
<proteinExistence type="predicted"/>
<dbReference type="GO" id="GO:0006355">
    <property type="term" value="P:regulation of DNA-templated transcription"/>
    <property type="evidence" value="ECO:0007669"/>
    <property type="project" value="InterPro"/>
</dbReference>
<dbReference type="InterPro" id="IPR011006">
    <property type="entry name" value="CheY-like_superfamily"/>
</dbReference>
<dbReference type="KEGG" id="vpi:BW732_10880"/>
<dbReference type="OrthoDB" id="9790442at2"/>